<dbReference type="PANTHER" id="PTHR45806:SF1">
    <property type="entry name" value="SYNAPTOBREVIN HOMOLOG YKT6"/>
    <property type="match status" value="1"/>
</dbReference>
<evidence type="ECO:0000313" key="17">
    <source>
        <dbReference type="Proteomes" id="UP001152320"/>
    </source>
</evidence>
<keyword evidence="6" id="KW-0488">Methylation</keyword>
<evidence type="ECO:0000256" key="11">
    <source>
        <dbReference type="ARBA" id="ARBA00025256"/>
    </source>
</evidence>
<keyword evidence="9" id="KW-0449">Lipoprotein</keyword>
<dbReference type="Pfam" id="PF13774">
    <property type="entry name" value="Longin"/>
    <property type="match status" value="1"/>
</dbReference>
<keyword evidence="7" id="KW-0472">Membrane</keyword>
<dbReference type="Gene3D" id="3.30.450.50">
    <property type="entry name" value="Longin domain"/>
    <property type="match status" value="1"/>
</dbReference>
<dbReference type="PANTHER" id="PTHR45806">
    <property type="entry name" value="SYNAPTOBREVIN HOMOLOG YKT6"/>
    <property type="match status" value="1"/>
</dbReference>
<keyword evidence="5" id="KW-1003">Cell membrane</keyword>
<evidence type="ECO:0000256" key="6">
    <source>
        <dbReference type="ARBA" id="ARBA00022481"/>
    </source>
</evidence>
<dbReference type="Pfam" id="PF00957">
    <property type="entry name" value="Synaptobrevin"/>
    <property type="match status" value="1"/>
</dbReference>
<dbReference type="GO" id="GO:0005484">
    <property type="term" value="F:SNAP receptor activity"/>
    <property type="evidence" value="ECO:0007669"/>
    <property type="project" value="TreeGrafter"/>
</dbReference>
<dbReference type="PRINTS" id="PR00219">
    <property type="entry name" value="SYNAPTOBREVN"/>
</dbReference>
<dbReference type="GO" id="GO:0030659">
    <property type="term" value="C:cytoplasmic vesicle membrane"/>
    <property type="evidence" value="ECO:0007669"/>
    <property type="project" value="UniProtKB-SubCell"/>
</dbReference>
<proteinExistence type="inferred from homology"/>
<gene>
    <name evidence="16" type="ORF">HOLleu_33276</name>
</gene>
<evidence type="ECO:0000256" key="13">
    <source>
        <dbReference type="PROSITE-ProRule" id="PRU00290"/>
    </source>
</evidence>
<comment type="similarity">
    <text evidence="4">Belongs to the synaptobrevin family.</text>
</comment>
<evidence type="ECO:0000256" key="7">
    <source>
        <dbReference type="ARBA" id="ARBA00023136"/>
    </source>
</evidence>
<dbReference type="SMART" id="SM01270">
    <property type="entry name" value="Longin"/>
    <property type="match status" value="1"/>
</dbReference>
<dbReference type="InterPro" id="IPR042855">
    <property type="entry name" value="V_SNARE_CC"/>
</dbReference>
<evidence type="ECO:0000256" key="8">
    <source>
        <dbReference type="ARBA" id="ARBA00023139"/>
    </source>
</evidence>
<keyword evidence="17" id="KW-1185">Reference proteome</keyword>
<keyword evidence="10" id="KW-0636">Prenylation</keyword>
<evidence type="ECO:0000259" key="14">
    <source>
        <dbReference type="PROSITE" id="PS50859"/>
    </source>
</evidence>
<dbReference type="PROSITE" id="PS50892">
    <property type="entry name" value="V_SNARE"/>
    <property type="match status" value="1"/>
</dbReference>
<feature type="domain" description="Longin" evidence="14">
    <location>
        <begin position="8"/>
        <end position="127"/>
    </location>
</feature>
<dbReference type="Gene3D" id="1.20.5.110">
    <property type="match status" value="1"/>
</dbReference>
<comment type="caution">
    <text evidence="16">The sequence shown here is derived from an EMBL/GenBank/DDBJ whole genome shotgun (WGS) entry which is preliminary data.</text>
</comment>
<evidence type="ECO:0000256" key="10">
    <source>
        <dbReference type="ARBA" id="ARBA00023289"/>
    </source>
</evidence>
<dbReference type="InterPro" id="IPR045848">
    <property type="entry name" value="R-SNARE_YKT6"/>
</dbReference>
<dbReference type="EMBL" id="JAIZAY010000017">
    <property type="protein sequence ID" value="KAJ8025658.1"/>
    <property type="molecule type" value="Genomic_DNA"/>
</dbReference>
<dbReference type="SUPFAM" id="SSF58038">
    <property type="entry name" value="SNARE fusion complex"/>
    <property type="match status" value="1"/>
</dbReference>
<dbReference type="SUPFAM" id="SSF64356">
    <property type="entry name" value="SNARE-like"/>
    <property type="match status" value="1"/>
</dbReference>
<dbReference type="GO" id="GO:0005886">
    <property type="term" value="C:plasma membrane"/>
    <property type="evidence" value="ECO:0007669"/>
    <property type="project" value="UniProtKB-SubCell"/>
</dbReference>
<evidence type="ECO:0000256" key="1">
    <source>
        <dbReference type="ARBA" id="ARBA00004198"/>
    </source>
</evidence>
<dbReference type="InterPro" id="IPR011012">
    <property type="entry name" value="Longin-like_dom_sf"/>
</dbReference>
<evidence type="ECO:0000256" key="12">
    <source>
        <dbReference type="ARBA" id="ARBA00025701"/>
    </source>
</evidence>
<dbReference type="InterPro" id="IPR001388">
    <property type="entry name" value="Synaptobrevin-like"/>
</dbReference>
<keyword evidence="13" id="KW-0175">Coiled coil</keyword>
<name>A0A9Q0YNF6_HOLLE</name>
<evidence type="ECO:0000259" key="15">
    <source>
        <dbReference type="PROSITE" id="PS50892"/>
    </source>
</evidence>
<dbReference type="AlphaFoldDB" id="A0A9Q0YNF6"/>
<organism evidence="16 17">
    <name type="scientific">Holothuria leucospilota</name>
    <name type="common">Black long sea cucumber</name>
    <name type="synonym">Mertensiothuria leucospilota</name>
    <dbReference type="NCBI Taxonomy" id="206669"/>
    <lineage>
        <taxon>Eukaryota</taxon>
        <taxon>Metazoa</taxon>
        <taxon>Echinodermata</taxon>
        <taxon>Eleutherozoa</taxon>
        <taxon>Echinozoa</taxon>
        <taxon>Holothuroidea</taxon>
        <taxon>Aspidochirotacea</taxon>
        <taxon>Aspidochirotida</taxon>
        <taxon>Holothuriidae</taxon>
        <taxon>Holothuria</taxon>
    </lineage>
</organism>
<keyword evidence="8" id="KW-0564">Palmitate</keyword>
<dbReference type="CDD" id="cd15867">
    <property type="entry name" value="R-SNARE_YKT6"/>
    <property type="match status" value="1"/>
</dbReference>
<evidence type="ECO:0000256" key="9">
    <source>
        <dbReference type="ARBA" id="ARBA00023288"/>
    </source>
</evidence>
<evidence type="ECO:0000256" key="5">
    <source>
        <dbReference type="ARBA" id="ARBA00022475"/>
    </source>
</evidence>
<dbReference type="GO" id="GO:0006888">
    <property type="term" value="P:endoplasmic reticulum to Golgi vesicle-mediated transport"/>
    <property type="evidence" value="ECO:0007669"/>
    <property type="project" value="TreeGrafter"/>
</dbReference>
<dbReference type="CDD" id="cd14824">
    <property type="entry name" value="Longin"/>
    <property type="match status" value="1"/>
</dbReference>
<comment type="function">
    <text evidence="11">Vesicular soluble NSF attachment protein receptor (v-SNARE) mediating vesicle docking and fusion to a specific acceptor cellular compartment. Functions in endoplasmic reticulum to Golgi transport; as part of a SNARE complex composed of GOSR1, GOSR2 and STX5. Functions in early/recycling endosome to TGN transport; as part of a SNARE complex composed of BET1L, GOSR1 and STX5. Has a S-palmitoyl transferase activity.</text>
</comment>
<sequence>MKLIAICILYKGGPKVQTLKSAYDLSSFGYFQKSSAQEFMKFTSQIVVERTQEGLRQSVKEKDYMCHVYVRRDSLSGVAICDHEYPSRVAFTFINKLLEQFATEVSSATWPSLPEDGAKFPTVNEYLAKYQDPKNADAMMRLQADLDETKIIMHGTIESMLERGEKLDDLVEKSDALSFQSRSFYKTAKKTNSCCVIQ</sequence>
<evidence type="ECO:0000256" key="4">
    <source>
        <dbReference type="ARBA" id="ARBA00008025"/>
    </source>
</evidence>
<feature type="domain" description="V-SNARE coiled-coil homology" evidence="15">
    <location>
        <begin position="138"/>
        <end position="198"/>
    </location>
</feature>
<dbReference type="PROSITE" id="PS50859">
    <property type="entry name" value="LONGIN"/>
    <property type="match status" value="1"/>
</dbReference>
<reference evidence="16" key="1">
    <citation type="submission" date="2021-10" db="EMBL/GenBank/DDBJ databases">
        <title>Tropical sea cucumber genome reveals ecological adaptation and Cuvierian tubules defense mechanism.</title>
        <authorList>
            <person name="Chen T."/>
        </authorList>
    </citation>
    <scope>NUCLEOTIDE SEQUENCE</scope>
    <source>
        <strain evidence="16">Nanhai2018</strain>
        <tissue evidence="16">Muscle</tissue>
    </source>
</reference>
<accession>A0A9Q0YNF6</accession>
<dbReference type="OrthoDB" id="27923at2759"/>
<evidence type="ECO:0000256" key="2">
    <source>
        <dbReference type="ARBA" id="ARBA00004342"/>
    </source>
</evidence>
<dbReference type="InterPro" id="IPR010908">
    <property type="entry name" value="Longin_dom"/>
</dbReference>
<evidence type="ECO:0000313" key="16">
    <source>
        <dbReference type="EMBL" id="KAJ8025658.1"/>
    </source>
</evidence>
<comment type="subcellular location">
    <subcellularLocation>
        <location evidence="2">Cell membrane</location>
        <topology evidence="2">Lipid-anchor</topology>
        <orientation evidence="2">Cytoplasmic side</orientation>
    </subcellularLocation>
    <subcellularLocation>
        <location evidence="12">Cytoplasmic vesicle membrane</location>
        <topology evidence="12">Lipid-anchor</topology>
        <orientation evidence="12">Cytoplasmic side</orientation>
    </subcellularLocation>
    <subcellularLocation>
        <location evidence="3">Golgi apparatus membrane</location>
        <topology evidence="3">Lipid-anchor</topology>
        <orientation evidence="3">Cytoplasmic side</orientation>
    </subcellularLocation>
    <subcellularLocation>
        <location evidence="1">Golgi apparatus</location>
        <location evidence="1">trans-Golgi network membrane</location>
    </subcellularLocation>
</comment>
<evidence type="ECO:0000256" key="3">
    <source>
        <dbReference type="ARBA" id="ARBA00004444"/>
    </source>
</evidence>
<dbReference type="Proteomes" id="UP001152320">
    <property type="component" value="Chromosome 17"/>
</dbReference>
<dbReference type="GO" id="GO:0000139">
    <property type="term" value="C:Golgi membrane"/>
    <property type="evidence" value="ECO:0007669"/>
    <property type="project" value="UniProtKB-SubCell"/>
</dbReference>
<protein>
    <submittedName>
        <fullName evidence="16">Synaptobrevin-like YKT6</fullName>
    </submittedName>
</protein>